<reference evidence="1" key="1">
    <citation type="submission" date="2020-02" db="EMBL/GenBank/DDBJ databases">
        <title>Flavobacterium sp. genome.</title>
        <authorList>
            <person name="Jung H.S."/>
            <person name="Baek J.H."/>
            <person name="Jeon C.O."/>
        </authorList>
    </citation>
    <scope>NUCLEOTIDE SEQUENCE</scope>
    <source>
        <strain evidence="1">SE-s28</strain>
    </source>
</reference>
<gene>
    <name evidence="1" type="ORF">G6047_08980</name>
</gene>
<accession>A0A972FTE7</accession>
<dbReference type="AlphaFoldDB" id="A0A972FTE7"/>
<dbReference type="EMBL" id="JAAMPU010000104">
    <property type="protein sequence ID" value="NMH28163.1"/>
    <property type="molecule type" value="Genomic_DNA"/>
</dbReference>
<proteinExistence type="predicted"/>
<keyword evidence="2" id="KW-1185">Reference proteome</keyword>
<sequence>MKTLATKYFEVLERKLSLEEFRNWLQSQENSEEVKHDKLWKTFLSFNYASGSGNIGYEFSKLLRNFDLDEYAIFKFGNSLTQILEDGNLFRIVRSCRDFDSRYNYPLFGIIGDFDSQLDNEEFSYSEVRQKLASIAEPIELQWNALKSNTEKLALLRKQIEVAKATSTQGAVYDRFYGRMWKIWKN</sequence>
<evidence type="ECO:0000313" key="1">
    <source>
        <dbReference type="EMBL" id="NMH28163.1"/>
    </source>
</evidence>
<organism evidence="1 2">
    <name type="scientific">Flavobacterium silvaticum</name>
    <dbReference type="NCBI Taxonomy" id="1852020"/>
    <lineage>
        <taxon>Bacteria</taxon>
        <taxon>Pseudomonadati</taxon>
        <taxon>Bacteroidota</taxon>
        <taxon>Flavobacteriia</taxon>
        <taxon>Flavobacteriales</taxon>
        <taxon>Flavobacteriaceae</taxon>
        <taxon>Flavobacterium</taxon>
    </lineage>
</organism>
<name>A0A972FTE7_9FLAO</name>
<evidence type="ECO:0000313" key="2">
    <source>
        <dbReference type="Proteomes" id="UP000712080"/>
    </source>
</evidence>
<dbReference type="RefSeq" id="WP_169527267.1">
    <property type="nucleotide sequence ID" value="NZ_JAAMPU010000104.1"/>
</dbReference>
<dbReference type="Proteomes" id="UP000712080">
    <property type="component" value="Unassembled WGS sequence"/>
</dbReference>
<protein>
    <submittedName>
        <fullName evidence="1">Uncharacterized protein</fullName>
    </submittedName>
</protein>
<comment type="caution">
    <text evidence="1">The sequence shown here is derived from an EMBL/GenBank/DDBJ whole genome shotgun (WGS) entry which is preliminary data.</text>
</comment>